<organism evidence="7 8">
    <name type="scientific">Marasmius tenuissimus</name>
    <dbReference type="NCBI Taxonomy" id="585030"/>
    <lineage>
        <taxon>Eukaryota</taxon>
        <taxon>Fungi</taxon>
        <taxon>Dikarya</taxon>
        <taxon>Basidiomycota</taxon>
        <taxon>Agaricomycotina</taxon>
        <taxon>Agaricomycetes</taxon>
        <taxon>Agaricomycetidae</taxon>
        <taxon>Agaricales</taxon>
        <taxon>Marasmiineae</taxon>
        <taxon>Marasmiaceae</taxon>
        <taxon>Marasmius</taxon>
    </lineage>
</organism>
<dbReference type="Gene3D" id="3.40.50.300">
    <property type="entry name" value="P-loop containing nucleotide triphosphate hydrolases"/>
    <property type="match status" value="2"/>
</dbReference>
<dbReference type="PANTHER" id="PTHR13710">
    <property type="entry name" value="DNA HELICASE RECQ FAMILY MEMBER"/>
    <property type="match status" value="1"/>
</dbReference>
<gene>
    <name evidence="7" type="ORF">AAF712_009899</name>
</gene>
<evidence type="ECO:0000256" key="5">
    <source>
        <dbReference type="SAM" id="MobiDB-lite"/>
    </source>
</evidence>
<proteinExistence type="inferred from homology"/>
<evidence type="ECO:0000256" key="3">
    <source>
        <dbReference type="ARBA" id="ARBA00023235"/>
    </source>
</evidence>
<feature type="region of interest" description="Disordered" evidence="5">
    <location>
        <begin position="375"/>
        <end position="400"/>
    </location>
</feature>
<dbReference type="EMBL" id="JBBXMP010000086">
    <property type="protein sequence ID" value="KAL0063201.1"/>
    <property type="molecule type" value="Genomic_DNA"/>
</dbReference>
<sequence length="600" mass="67152">MSRFGLTTRVVNAVTKESARIAGEDIWASVEKGTALVFVSPEMVASKEFEKILQKESFKQRVYALIVDEMHLLNSWGRTFRTEFANLGNIRRRFPDQTVFIGMTATLRAGKPRQTVFGFLGLYPDTYHLIHRSNARHDLRYVFRTLNASQSSEKFPQLAWVLQRKEKALIFCPSISFGFKIAVYLWHLDPVGAIQKKRIRLFNSLNSPGYNDKTLELLCGDDSSQITIATDKFSVGMNVMDFRVGLIIQPADPDDLAQKAGRFNRDGELDEAEIFVYYLAATMKKVAEMMKAREDGEVVGTQSTKKSCRKKKAASTTLPTSSTASDDNSVDEDLARLITAPCIQAELDRLYQNPESDSACSDMCTTCKESPPRGRPSTCRCSGCQPEPVTPPAPPAKTRKRYPPLRIRVTTKMREVASHRLEEFRLVLWEVADEASTSLFFPEDFLPTQLINNILDNLHTVLSRAAILPLIDPDTAKVNNKPACAALLAPFVTEYTTLSQNTDLLLEILFELHGTFDKMREETREKAREKRKQKKLAAAEAAGTAAKPSEAALSDSEDSEDGAEESENSSEAEEEFTSARDNDGDIVMSDGLPKLRVNFR</sequence>
<evidence type="ECO:0000256" key="4">
    <source>
        <dbReference type="ARBA" id="ARBA00023242"/>
    </source>
</evidence>
<feature type="region of interest" description="Disordered" evidence="5">
    <location>
        <begin position="521"/>
        <end position="600"/>
    </location>
</feature>
<evidence type="ECO:0000259" key="6">
    <source>
        <dbReference type="PROSITE" id="PS51192"/>
    </source>
</evidence>
<dbReference type="Proteomes" id="UP001437256">
    <property type="component" value="Unassembled WGS sequence"/>
</dbReference>
<evidence type="ECO:0000313" key="8">
    <source>
        <dbReference type="Proteomes" id="UP001437256"/>
    </source>
</evidence>
<keyword evidence="3" id="KW-0413">Isomerase</keyword>
<evidence type="ECO:0000256" key="1">
    <source>
        <dbReference type="ARBA" id="ARBA00005446"/>
    </source>
</evidence>
<feature type="compositionally biased region" description="Low complexity" evidence="5">
    <location>
        <begin position="536"/>
        <end position="554"/>
    </location>
</feature>
<reference evidence="7 8" key="1">
    <citation type="submission" date="2024-05" db="EMBL/GenBank/DDBJ databases">
        <title>A draft genome resource for the thread blight pathogen Marasmius tenuissimus strain MS-2.</title>
        <authorList>
            <person name="Yulfo-Soto G.E."/>
            <person name="Baruah I.K."/>
            <person name="Amoako-Attah I."/>
            <person name="Bukari Y."/>
            <person name="Meinhardt L.W."/>
            <person name="Bailey B.A."/>
            <person name="Cohen S.P."/>
        </authorList>
    </citation>
    <scope>NUCLEOTIDE SEQUENCE [LARGE SCALE GENOMIC DNA]</scope>
    <source>
        <strain evidence="7 8">MS-2</strain>
    </source>
</reference>
<comment type="caution">
    <text evidence="7">The sequence shown here is derived from an EMBL/GenBank/DDBJ whole genome shotgun (WGS) entry which is preliminary data.</text>
</comment>
<feature type="compositionally biased region" description="Acidic residues" evidence="5">
    <location>
        <begin position="555"/>
        <end position="576"/>
    </location>
</feature>
<dbReference type="PANTHER" id="PTHR13710:SF153">
    <property type="entry name" value="RECQ-LIKE DNA HELICASE BLM"/>
    <property type="match status" value="1"/>
</dbReference>
<keyword evidence="2" id="KW-0238">DNA-binding</keyword>
<feature type="compositionally biased region" description="Low complexity" evidence="5">
    <location>
        <begin position="314"/>
        <end position="325"/>
    </location>
</feature>
<keyword evidence="4" id="KW-0539">Nucleus</keyword>
<dbReference type="PROSITE" id="PS51192">
    <property type="entry name" value="HELICASE_ATP_BIND_1"/>
    <property type="match status" value="1"/>
</dbReference>
<accession>A0ABR2ZNG4</accession>
<protein>
    <recommendedName>
        <fullName evidence="6">Helicase ATP-binding domain-containing protein</fullName>
    </recommendedName>
</protein>
<evidence type="ECO:0000313" key="7">
    <source>
        <dbReference type="EMBL" id="KAL0063201.1"/>
    </source>
</evidence>
<comment type="similarity">
    <text evidence="1">Belongs to the helicase family. RecQ subfamily.</text>
</comment>
<dbReference type="InterPro" id="IPR014001">
    <property type="entry name" value="Helicase_ATP-bd"/>
</dbReference>
<feature type="region of interest" description="Disordered" evidence="5">
    <location>
        <begin position="297"/>
        <end position="329"/>
    </location>
</feature>
<name>A0ABR2ZNG4_9AGAR</name>
<dbReference type="InterPro" id="IPR027417">
    <property type="entry name" value="P-loop_NTPase"/>
</dbReference>
<evidence type="ECO:0000256" key="2">
    <source>
        <dbReference type="ARBA" id="ARBA00023125"/>
    </source>
</evidence>
<dbReference type="SUPFAM" id="SSF52540">
    <property type="entry name" value="P-loop containing nucleoside triphosphate hydrolases"/>
    <property type="match status" value="1"/>
</dbReference>
<feature type="domain" description="Helicase ATP-binding" evidence="6">
    <location>
        <begin position="1"/>
        <end position="125"/>
    </location>
</feature>
<keyword evidence="8" id="KW-1185">Reference proteome</keyword>